<feature type="region of interest" description="Disordered" evidence="2">
    <location>
        <begin position="117"/>
        <end position="180"/>
    </location>
</feature>
<feature type="compositionally biased region" description="Polar residues" evidence="2">
    <location>
        <begin position="122"/>
        <end position="157"/>
    </location>
</feature>
<dbReference type="InterPro" id="IPR056024">
    <property type="entry name" value="DUF7605"/>
</dbReference>
<evidence type="ECO:0000313" key="5">
    <source>
        <dbReference type="EMBL" id="KAF2660783.1"/>
    </source>
</evidence>
<dbReference type="Gene3D" id="3.40.50.300">
    <property type="entry name" value="P-loop containing nucleotide triphosphate hydrolases"/>
    <property type="match status" value="1"/>
</dbReference>
<dbReference type="Pfam" id="PF00350">
    <property type="entry name" value="Dynamin_N"/>
    <property type="match status" value="1"/>
</dbReference>
<feature type="region of interest" description="Disordered" evidence="2">
    <location>
        <begin position="203"/>
        <end position="303"/>
    </location>
</feature>
<dbReference type="Pfam" id="PF24564">
    <property type="entry name" value="DUF7605"/>
    <property type="match status" value="1"/>
</dbReference>
<dbReference type="PANTHER" id="PTHR36681:SF3">
    <property type="entry name" value="NUCLEAR GTPASE, GERMINAL CENTER-ASSOCIATED, TANDEM DUPLICATE 3"/>
    <property type="match status" value="1"/>
</dbReference>
<feature type="domain" description="Dynamin N-terminal" evidence="3">
    <location>
        <begin position="420"/>
        <end position="663"/>
    </location>
</feature>
<proteinExistence type="predicted"/>
<evidence type="ECO:0000256" key="1">
    <source>
        <dbReference type="SAM" id="Coils"/>
    </source>
</evidence>
<gene>
    <name evidence="5" type="ORF">K491DRAFT_711373</name>
</gene>
<feature type="compositionally biased region" description="Acidic residues" evidence="2">
    <location>
        <begin position="1431"/>
        <end position="1440"/>
    </location>
</feature>
<reference evidence="5" key="1">
    <citation type="journal article" date="2020" name="Stud. Mycol.">
        <title>101 Dothideomycetes genomes: a test case for predicting lifestyles and emergence of pathogens.</title>
        <authorList>
            <person name="Haridas S."/>
            <person name="Albert R."/>
            <person name="Binder M."/>
            <person name="Bloem J."/>
            <person name="Labutti K."/>
            <person name="Salamov A."/>
            <person name="Andreopoulos B."/>
            <person name="Baker S."/>
            <person name="Barry K."/>
            <person name="Bills G."/>
            <person name="Bluhm B."/>
            <person name="Cannon C."/>
            <person name="Castanera R."/>
            <person name="Culley D."/>
            <person name="Daum C."/>
            <person name="Ezra D."/>
            <person name="Gonzalez J."/>
            <person name="Henrissat B."/>
            <person name="Kuo A."/>
            <person name="Liang C."/>
            <person name="Lipzen A."/>
            <person name="Lutzoni F."/>
            <person name="Magnuson J."/>
            <person name="Mondo S."/>
            <person name="Nolan M."/>
            <person name="Ohm R."/>
            <person name="Pangilinan J."/>
            <person name="Park H.-J."/>
            <person name="Ramirez L."/>
            <person name="Alfaro M."/>
            <person name="Sun H."/>
            <person name="Tritt A."/>
            <person name="Yoshinaga Y."/>
            <person name="Zwiers L.-H."/>
            <person name="Turgeon B."/>
            <person name="Goodwin S."/>
            <person name="Spatafora J."/>
            <person name="Crous P."/>
            <person name="Grigoriev I."/>
        </authorList>
    </citation>
    <scope>NUCLEOTIDE SEQUENCE</scope>
    <source>
        <strain evidence="5">CBS 122681</strain>
    </source>
</reference>
<evidence type="ECO:0000259" key="4">
    <source>
        <dbReference type="Pfam" id="PF24564"/>
    </source>
</evidence>
<feature type="compositionally biased region" description="Acidic residues" evidence="2">
    <location>
        <begin position="1331"/>
        <end position="1346"/>
    </location>
</feature>
<feature type="compositionally biased region" description="Low complexity" evidence="2">
    <location>
        <begin position="1402"/>
        <end position="1430"/>
    </location>
</feature>
<feature type="coiled-coil region" evidence="1">
    <location>
        <begin position="699"/>
        <end position="740"/>
    </location>
</feature>
<dbReference type="InterPro" id="IPR027417">
    <property type="entry name" value="P-loop_NTPase"/>
</dbReference>
<dbReference type="OrthoDB" id="3598281at2759"/>
<dbReference type="InterPro" id="IPR045063">
    <property type="entry name" value="Dynamin_N"/>
</dbReference>
<feature type="compositionally biased region" description="Low complexity" evidence="2">
    <location>
        <begin position="798"/>
        <end position="807"/>
    </location>
</feature>
<evidence type="ECO:0000256" key="2">
    <source>
        <dbReference type="SAM" id="MobiDB-lite"/>
    </source>
</evidence>
<feature type="compositionally biased region" description="Polar residues" evidence="2">
    <location>
        <begin position="171"/>
        <end position="180"/>
    </location>
</feature>
<dbReference type="EMBL" id="MU004297">
    <property type="protein sequence ID" value="KAF2660783.1"/>
    <property type="molecule type" value="Genomic_DNA"/>
</dbReference>
<evidence type="ECO:0000313" key="6">
    <source>
        <dbReference type="Proteomes" id="UP000799324"/>
    </source>
</evidence>
<feature type="region of interest" description="Disordered" evidence="2">
    <location>
        <begin position="1328"/>
        <end position="1440"/>
    </location>
</feature>
<dbReference type="SUPFAM" id="SSF52540">
    <property type="entry name" value="P-loop containing nucleoside triphosphate hydrolases"/>
    <property type="match status" value="1"/>
</dbReference>
<sequence length="1440" mass="160210">MDWISFQIKARRAIPNQRLPEKRYWIGVLRHDRSAAGSLGENDFVWMKAHGKVTIDTVKTQYAIRNQDVEIDLHFSSAITPTSIAKDLDHHGDHLIALQAIPKQQRRPLQPISRQLPAEVAPSQSSHLQAKGQDSTRSSQAPQTPKLQPTAAKSDNVTKPADTGNHISIPKSFSSDHSIVSGRTDTATLNAIPLEVRGAPHALRTPKCEASTPQHSYGVVRSGSEQPIPLPPSFTTAHRFSTPRRTSRSFSATSSDGPEPVRRRTSVTSNQTESALQSEPGSAQPISTESFPRTEARDLPAAKSPAMTTVEAKSEPPSFVQEADLQPSVNAFDPDLVFKRDPSPELPEEPKVKAIDRSIRELLKHHDPEVLEAGVYQALRILDSLKDSFAQHANISPEALAWVQSIDKLKQQSERKRTVVGVVGNTGAGKSSVINAMLDEERLVPTNCMRACTAVVTEMSWNPSQDANSKFRAEIEFISTVDWEKELKTLLKDFVSETGTILRETSDPNSDAGIAWAKFQAVYPRKTKEMLAESSVAELMRDRSVLNVLGTTKNINEARPNPFYKELQRYVDSKEKATGKNKDKEKKDKTAPQMEYWPLIKVVKIYTKSPALSTGAVIVDLPGVHDANAARAAVAQGYMKQCTGLWIVAPITRAVDDQAAKKLLGDSFKRQLKYDGGFSAVTFICSKTDDISITEAIGSLDLEDEVSELEDQKRGCRQKLRDLEERIEEAQDSKGVYKLAYDGADEEIEMWEKLKDKFNSGETVYAPSRNDKKRKKPQKGKKFGKRSRTDDSDDDFIASDAESSVSDSETESDSDSESIRAPREPLTASEIGAKLDELKETKKNARRQRGELEMKIQDLKPGLKVAREELARVQGEINAICIAGRNDYSKGAIQLDFAAGIKELDQENAAEENEETFNPDEDLRDYDKVAQSLPVFCVSSRAYQKLCGRLVKDGDVPGFRTLEETEIPQLQAHCKKLTEGGRIQTCRTFLLNLCQQLNTFSFWATDDGTGLQLSDEEKRRQVNYLEKRLKELEKGLDKATESCIDTMKKDMHDQIFEKYPEVIEEAIEAAPGTARGWGAHKMDGGLVWATYKATVRRDGTYTGASGFRDFNSELIGPITKRLAPGWERSFQNRLPKAIELYTRDSSRLLHRFHETVEEQARQSGVGLASLSLLKTQIYGYEQVFESLNTDLVTSMTELQREANRDFLPTVVANMHAAYEICTDERGPGSFLRMKNAMHDHVDRERHRMFKNATLTVQNHLLNAMCRALKEMMESKADEIFVMMRNDYMTVLGGVKVDQNAIVSKEERNLRAKIKALLQTVDEQFKSLVGGDVEDPVDGETEQDGADGEPSKASVIEDDDNIESQTESREGQTEATIDESTKPDSARNTPTEDLDMTGVEGPSDAASMSVASKDADSSSADAINSVISNDVDMNDDDDDEL</sequence>
<feature type="region of interest" description="Disordered" evidence="2">
    <location>
        <begin position="762"/>
        <end position="830"/>
    </location>
</feature>
<feature type="compositionally biased region" description="Basic residues" evidence="2">
    <location>
        <begin position="771"/>
        <end position="786"/>
    </location>
</feature>
<accession>A0A6A6TPB3</accession>
<name>A0A6A6TPB3_9PLEO</name>
<dbReference type="PANTHER" id="PTHR36681">
    <property type="entry name" value="NUCLEAR GTPASE, GERMINAL CENTER-ASSOCIATED, TANDEM DUPLICATE 3"/>
    <property type="match status" value="1"/>
</dbReference>
<evidence type="ECO:0000259" key="3">
    <source>
        <dbReference type="Pfam" id="PF00350"/>
    </source>
</evidence>
<organism evidence="5 6">
    <name type="scientific">Lophiostoma macrostomum CBS 122681</name>
    <dbReference type="NCBI Taxonomy" id="1314788"/>
    <lineage>
        <taxon>Eukaryota</taxon>
        <taxon>Fungi</taxon>
        <taxon>Dikarya</taxon>
        <taxon>Ascomycota</taxon>
        <taxon>Pezizomycotina</taxon>
        <taxon>Dothideomycetes</taxon>
        <taxon>Pleosporomycetidae</taxon>
        <taxon>Pleosporales</taxon>
        <taxon>Lophiostomataceae</taxon>
        <taxon>Lophiostoma</taxon>
    </lineage>
</organism>
<keyword evidence="6" id="KW-1185">Reference proteome</keyword>
<dbReference type="Proteomes" id="UP000799324">
    <property type="component" value="Unassembled WGS sequence"/>
</dbReference>
<feature type="compositionally biased region" description="Polar residues" evidence="2">
    <location>
        <begin position="266"/>
        <end position="291"/>
    </location>
</feature>
<feature type="domain" description="DUF7605" evidence="4">
    <location>
        <begin position="1085"/>
        <end position="1245"/>
    </location>
</feature>
<evidence type="ECO:0008006" key="7">
    <source>
        <dbReference type="Google" id="ProtNLM"/>
    </source>
</evidence>
<feature type="coiled-coil region" evidence="1">
    <location>
        <begin position="1015"/>
        <end position="1042"/>
    </location>
</feature>
<protein>
    <recommendedName>
        <fullName evidence="7">P-loop containing nucleoside triphosphate hydrolase protein</fullName>
    </recommendedName>
</protein>
<keyword evidence="1" id="KW-0175">Coiled coil</keyword>